<sequence length="400" mass="44244">MARKKRRYSARDQLTASLVLVVVLGMVLMGGIGLYMTGIFDPVEATVALADTEPLSLPTQPPRSLLDWLFPTARAEEESETRSASELEALLEDIVAEERGEEEIAAEDRVTVEKGDLALNQNLPDDWLNVLLMGTDSRDVNAKTGRTDVMIIASVNLKTGEIKLSSLARDMYVPIPNGVGENRINAAHAFGGPELALKTVNQNFEMNIQDYALVNFAGMASIVDAVGGVDIELVGEEWFWINYGVALGEDYEGFAKSDARRLLTEEDMDTVVHLDGLQAVAYARIRKMDNDLQRASRQRILLQAIMEKAMASKSTLVNVALSMLPYVNTNMTPNRIMQLVLQFLAADSFSFTEMSIPVEGTYRNETVNEMQVITFDQAQNNQALHNFIYGAYYPASDTAQ</sequence>
<protein>
    <submittedName>
        <fullName evidence="4">LCP family protein</fullName>
    </submittedName>
</protein>
<organism evidence="4 5">
    <name type="scientific">Candidatus Avichristensenella intestinipullorum</name>
    <dbReference type="NCBI Taxonomy" id="2840693"/>
    <lineage>
        <taxon>Bacteria</taxon>
        <taxon>Bacillati</taxon>
        <taxon>Bacillota</taxon>
        <taxon>Clostridia</taxon>
        <taxon>Candidatus Avichristensenella</taxon>
    </lineage>
</organism>
<dbReference type="PANTHER" id="PTHR33392">
    <property type="entry name" value="POLYISOPRENYL-TEICHOIC ACID--PEPTIDOGLYCAN TEICHOIC ACID TRANSFERASE TAGU"/>
    <property type="match status" value="1"/>
</dbReference>
<feature type="domain" description="Cell envelope-related transcriptional attenuator" evidence="3">
    <location>
        <begin position="146"/>
        <end position="309"/>
    </location>
</feature>
<dbReference type="AlphaFoldDB" id="A0A9D0YY30"/>
<evidence type="ECO:0000313" key="5">
    <source>
        <dbReference type="Proteomes" id="UP000886819"/>
    </source>
</evidence>
<dbReference type="PANTHER" id="PTHR33392:SF6">
    <property type="entry name" value="POLYISOPRENYL-TEICHOIC ACID--PEPTIDOGLYCAN TEICHOIC ACID TRANSFERASE TAGU"/>
    <property type="match status" value="1"/>
</dbReference>
<keyword evidence="2" id="KW-1133">Transmembrane helix</keyword>
<dbReference type="Pfam" id="PF03816">
    <property type="entry name" value="LytR_cpsA_psr"/>
    <property type="match status" value="1"/>
</dbReference>
<evidence type="ECO:0000256" key="2">
    <source>
        <dbReference type="SAM" id="Phobius"/>
    </source>
</evidence>
<dbReference type="Proteomes" id="UP000886819">
    <property type="component" value="Unassembled WGS sequence"/>
</dbReference>
<reference evidence="4" key="1">
    <citation type="submission" date="2020-10" db="EMBL/GenBank/DDBJ databases">
        <authorList>
            <person name="Gilroy R."/>
        </authorList>
    </citation>
    <scope>NUCLEOTIDE SEQUENCE</scope>
    <source>
        <strain evidence="4">ChiHile30-977</strain>
    </source>
</reference>
<proteinExistence type="inferred from homology"/>
<dbReference type="EMBL" id="DVFI01000144">
    <property type="protein sequence ID" value="HIQ63985.1"/>
    <property type="molecule type" value="Genomic_DNA"/>
</dbReference>
<dbReference type="NCBIfam" id="TIGR00350">
    <property type="entry name" value="lytR_cpsA_psr"/>
    <property type="match status" value="1"/>
</dbReference>
<keyword evidence="2" id="KW-0812">Transmembrane</keyword>
<dbReference type="InterPro" id="IPR050922">
    <property type="entry name" value="LytR/CpsA/Psr_CW_biosynth"/>
</dbReference>
<dbReference type="Gene3D" id="3.40.630.190">
    <property type="entry name" value="LCP protein"/>
    <property type="match status" value="1"/>
</dbReference>
<evidence type="ECO:0000313" key="4">
    <source>
        <dbReference type="EMBL" id="HIQ63985.1"/>
    </source>
</evidence>
<comment type="caution">
    <text evidence="4">The sequence shown here is derived from an EMBL/GenBank/DDBJ whole genome shotgun (WGS) entry which is preliminary data.</text>
</comment>
<evidence type="ECO:0000256" key="1">
    <source>
        <dbReference type="ARBA" id="ARBA00006068"/>
    </source>
</evidence>
<keyword evidence="2" id="KW-0472">Membrane</keyword>
<evidence type="ECO:0000259" key="3">
    <source>
        <dbReference type="Pfam" id="PF03816"/>
    </source>
</evidence>
<comment type="similarity">
    <text evidence="1">Belongs to the LytR/CpsA/Psr (LCP) family.</text>
</comment>
<dbReference type="InterPro" id="IPR004474">
    <property type="entry name" value="LytR_CpsA_psr"/>
</dbReference>
<name>A0A9D0YY30_9FIRM</name>
<feature type="transmembrane region" description="Helical" evidence="2">
    <location>
        <begin position="14"/>
        <end position="36"/>
    </location>
</feature>
<reference evidence="4" key="2">
    <citation type="journal article" date="2021" name="PeerJ">
        <title>Extensive microbial diversity within the chicken gut microbiome revealed by metagenomics and culture.</title>
        <authorList>
            <person name="Gilroy R."/>
            <person name="Ravi A."/>
            <person name="Getino M."/>
            <person name="Pursley I."/>
            <person name="Horton D.L."/>
            <person name="Alikhan N.F."/>
            <person name="Baker D."/>
            <person name="Gharbi K."/>
            <person name="Hall N."/>
            <person name="Watson M."/>
            <person name="Adriaenssens E.M."/>
            <person name="Foster-Nyarko E."/>
            <person name="Jarju S."/>
            <person name="Secka A."/>
            <person name="Antonio M."/>
            <person name="Oren A."/>
            <person name="Chaudhuri R.R."/>
            <person name="La Ragione R."/>
            <person name="Hildebrand F."/>
            <person name="Pallen M.J."/>
        </authorList>
    </citation>
    <scope>NUCLEOTIDE SEQUENCE</scope>
    <source>
        <strain evidence="4">ChiHile30-977</strain>
    </source>
</reference>
<gene>
    <name evidence="4" type="ORF">IAA66_10475</name>
</gene>
<accession>A0A9D0YY30</accession>